<protein>
    <recommendedName>
        <fullName evidence="7">DNA-directed RNA polymerase III subunit</fullName>
    </recommendedName>
</protein>
<keyword evidence="6" id="KW-1185">Reference proteome</keyword>
<comment type="caution">
    <text evidence="5">The sequence shown here is derived from an EMBL/GenBank/DDBJ whole genome shotgun (WGS) entry which is preliminary data.</text>
</comment>
<dbReference type="GO" id="GO:0006383">
    <property type="term" value="P:transcription by RNA polymerase III"/>
    <property type="evidence" value="ECO:0007669"/>
    <property type="project" value="InterPro"/>
</dbReference>
<feature type="non-terminal residue" evidence="5">
    <location>
        <position position="1"/>
    </location>
</feature>
<feature type="compositionally biased region" description="Acidic residues" evidence="4">
    <location>
        <begin position="354"/>
        <end position="409"/>
    </location>
</feature>
<dbReference type="PANTHER" id="PTHR15367:SF2">
    <property type="entry name" value="DNA-DIRECTED RNA POLYMERASE III SUBUNIT"/>
    <property type="match status" value="1"/>
</dbReference>
<name>A0A3E2GTD9_SCYLI</name>
<keyword evidence="3" id="KW-0539">Nucleus</keyword>
<dbReference type="InterPro" id="IPR024661">
    <property type="entry name" value="RNA_pol_III_Rpc31"/>
</dbReference>
<dbReference type="AlphaFoldDB" id="A0A3E2GTD9"/>
<sequence>MTTNWRRDLLEYRKHREIGLLEGSELNDTEKDIRRGMHRAFTEGTSITSETGREFCEKHEWSPQAFPAVTRFAHSSDFAAEDRLTTLGEITSPTIGRTKNISSFTCKDAAPAETTSSPENSQQKFLTGAPAYCLAPSRIGPHPTARENQAVYEASNHHGDMSRGGRGGARGGLKGATWEHDADIKLESKPSDLFPLHPNLKKPRPLTSKEKKQIRKYKALQDKIHEGPLYTQSGKIDPAKPIKTFDEDHMNTPYGRQSKADIDPFVGVETYSMKYEPKKNTLPQLGALPFNKELFPKELWSTLEGEEGDEVRAHVNRIAKKKAALIMDMKSQADSQDPSLKAKLLLEKIKNVADDEDAAEDAEPLEEEEEEDYNYEDDEEEMGGDYDAEQYFDGGENDDDDGDDGAGEY</sequence>
<dbReference type="Proteomes" id="UP000258309">
    <property type="component" value="Unassembled WGS sequence"/>
</dbReference>
<evidence type="ECO:0000313" key="6">
    <source>
        <dbReference type="Proteomes" id="UP000258309"/>
    </source>
</evidence>
<organism evidence="5 6">
    <name type="scientific">Scytalidium lignicola</name>
    <name type="common">Hyphomycete</name>
    <dbReference type="NCBI Taxonomy" id="5539"/>
    <lineage>
        <taxon>Eukaryota</taxon>
        <taxon>Fungi</taxon>
        <taxon>Dikarya</taxon>
        <taxon>Ascomycota</taxon>
        <taxon>Pezizomycotina</taxon>
        <taxon>Leotiomycetes</taxon>
        <taxon>Leotiomycetes incertae sedis</taxon>
        <taxon>Scytalidium</taxon>
    </lineage>
</organism>
<feature type="non-terminal residue" evidence="5">
    <location>
        <position position="409"/>
    </location>
</feature>
<dbReference type="OrthoDB" id="5377312at2759"/>
<proteinExistence type="inferred from homology"/>
<dbReference type="Pfam" id="PF11705">
    <property type="entry name" value="RNA_pol_3_Rpc31"/>
    <property type="match status" value="1"/>
</dbReference>
<feature type="region of interest" description="Disordered" evidence="4">
    <location>
        <begin position="156"/>
        <end position="175"/>
    </location>
</feature>
<feature type="compositionally biased region" description="Gly residues" evidence="4">
    <location>
        <begin position="164"/>
        <end position="174"/>
    </location>
</feature>
<dbReference type="EMBL" id="NCSJ02000456">
    <property type="protein sequence ID" value="RFU24379.1"/>
    <property type="molecule type" value="Genomic_DNA"/>
</dbReference>
<evidence type="ECO:0008006" key="7">
    <source>
        <dbReference type="Google" id="ProtNLM"/>
    </source>
</evidence>
<dbReference type="GO" id="GO:0005666">
    <property type="term" value="C:RNA polymerase III complex"/>
    <property type="evidence" value="ECO:0007669"/>
    <property type="project" value="TreeGrafter"/>
</dbReference>
<feature type="region of interest" description="Disordered" evidence="4">
    <location>
        <begin position="352"/>
        <end position="409"/>
    </location>
</feature>
<evidence type="ECO:0000256" key="1">
    <source>
        <dbReference type="ARBA" id="ARBA00004123"/>
    </source>
</evidence>
<evidence type="ECO:0000313" key="5">
    <source>
        <dbReference type="EMBL" id="RFU24379.1"/>
    </source>
</evidence>
<evidence type="ECO:0000256" key="3">
    <source>
        <dbReference type="ARBA" id="ARBA00023242"/>
    </source>
</evidence>
<comment type="similarity">
    <text evidence="2">Belongs to the eukaryotic RPC7 RNA polymerase subunit family.</text>
</comment>
<comment type="subcellular location">
    <subcellularLocation>
        <location evidence="1">Nucleus</location>
    </subcellularLocation>
</comment>
<reference evidence="5 6" key="1">
    <citation type="submission" date="2018-05" db="EMBL/GenBank/DDBJ databases">
        <title>Draft genome sequence of Scytalidium lignicola DSM 105466, a ubiquitous saprotrophic fungus.</title>
        <authorList>
            <person name="Buettner E."/>
            <person name="Gebauer A.M."/>
            <person name="Hofrichter M."/>
            <person name="Liers C."/>
            <person name="Kellner H."/>
        </authorList>
    </citation>
    <scope>NUCLEOTIDE SEQUENCE [LARGE SCALE GENOMIC DNA]</scope>
    <source>
        <strain evidence="5 6">DSM 105466</strain>
    </source>
</reference>
<dbReference type="PANTHER" id="PTHR15367">
    <property type="entry name" value="DNA-DIRECTED RNA POLYMERASE III"/>
    <property type="match status" value="1"/>
</dbReference>
<gene>
    <name evidence="5" type="ORF">B7463_g11966</name>
</gene>
<dbReference type="STRING" id="5539.A0A3E2GTD9"/>
<feature type="region of interest" description="Disordered" evidence="4">
    <location>
        <begin position="189"/>
        <end position="211"/>
    </location>
</feature>
<accession>A0A3E2GTD9</accession>
<evidence type="ECO:0000256" key="2">
    <source>
        <dbReference type="ARBA" id="ARBA00008352"/>
    </source>
</evidence>
<evidence type="ECO:0000256" key="4">
    <source>
        <dbReference type="SAM" id="MobiDB-lite"/>
    </source>
</evidence>